<reference evidence="17 18" key="1">
    <citation type="journal article" date="2015" name="Genome Announc.">
        <title>Expanding the biotechnology potential of lactobacilli through comparative genomics of 213 strains and associated genera.</title>
        <authorList>
            <person name="Sun Z."/>
            <person name="Harris H.M."/>
            <person name="McCann A."/>
            <person name="Guo C."/>
            <person name="Argimon S."/>
            <person name="Zhang W."/>
            <person name="Yang X."/>
            <person name="Jeffery I.B."/>
            <person name="Cooney J.C."/>
            <person name="Kagawa T.F."/>
            <person name="Liu W."/>
            <person name="Song Y."/>
            <person name="Salvetti E."/>
            <person name="Wrobel A."/>
            <person name="Rasinkangas P."/>
            <person name="Parkhill J."/>
            <person name="Rea M.C."/>
            <person name="O'Sullivan O."/>
            <person name="Ritari J."/>
            <person name="Douillard F.P."/>
            <person name="Paul Ross R."/>
            <person name="Yang R."/>
            <person name="Briner A.E."/>
            <person name="Felis G.E."/>
            <person name="de Vos W.M."/>
            <person name="Barrangou R."/>
            <person name="Klaenhammer T.R."/>
            <person name="Caufield P.W."/>
            <person name="Cui Y."/>
            <person name="Zhang H."/>
            <person name="O'Toole P.W."/>
        </authorList>
    </citation>
    <scope>NUCLEOTIDE SEQUENCE [LARGE SCALE GENOMIC DNA]</scope>
    <source>
        <strain evidence="17 18">DSM 23927</strain>
    </source>
</reference>
<evidence type="ECO:0000256" key="3">
    <source>
        <dbReference type="ARBA" id="ARBA00005225"/>
    </source>
</evidence>
<organism evidence="17 18">
    <name type="scientific">Lacticaseibacillus brantae DSM 23927</name>
    <dbReference type="NCBI Taxonomy" id="1423727"/>
    <lineage>
        <taxon>Bacteria</taxon>
        <taxon>Bacillati</taxon>
        <taxon>Bacillota</taxon>
        <taxon>Bacilli</taxon>
        <taxon>Lactobacillales</taxon>
        <taxon>Lactobacillaceae</taxon>
        <taxon>Lacticaseibacillus</taxon>
    </lineage>
</organism>
<sequence>MQSQMNYYAFNRDQWRQFHTHDFASVTTDELEQLRSLNDEVSMDDVVTIYSPLRHLIHIRYRDYQAATANQSEFLGIANKVRPFIIGIAGSVAVGKSTTARLLQLLLSRAYPDKKVQQITTDGFLYPNAELERRGILDKKGFPESYDMPKLIDFLDAVKNANGVVKAPRYSHQVYDVLAGEYDEIDHPDILIVEGINVLQLPTGQSIYASDYFDFSIYVDANPELIEHWYLERFGLLLDTAFTDPTNYYYPYATGDRDQAFALAKDVWRTINLKNLEEYILPTRERADVILHKIKHHQIDRVYLRKF</sequence>
<feature type="binding site" evidence="14">
    <location>
        <begin position="90"/>
        <end position="97"/>
    </location>
    <ligand>
        <name>ATP</name>
        <dbReference type="ChEBI" id="CHEBI:30616"/>
    </ligand>
</feature>
<comment type="similarity">
    <text evidence="4 14 15">Belongs to the prokaryotic pantothenate kinase family.</text>
</comment>
<evidence type="ECO:0000256" key="13">
    <source>
        <dbReference type="ARBA" id="ARBA00032866"/>
    </source>
</evidence>
<dbReference type="EC" id="2.7.1.33" evidence="5 14"/>
<dbReference type="InterPro" id="IPR004566">
    <property type="entry name" value="PanK"/>
</dbReference>
<comment type="catalytic activity">
    <reaction evidence="1 14 15">
        <text>(R)-pantothenate + ATP = (R)-4'-phosphopantothenate + ADP + H(+)</text>
        <dbReference type="Rhea" id="RHEA:16373"/>
        <dbReference type="ChEBI" id="CHEBI:10986"/>
        <dbReference type="ChEBI" id="CHEBI:15378"/>
        <dbReference type="ChEBI" id="CHEBI:29032"/>
        <dbReference type="ChEBI" id="CHEBI:30616"/>
        <dbReference type="ChEBI" id="CHEBI:456216"/>
        <dbReference type="EC" id="2.7.1.33"/>
    </reaction>
</comment>
<dbReference type="InterPro" id="IPR006083">
    <property type="entry name" value="PRK/URK"/>
</dbReference>
<dbReference type="CDD" id="cd02025">
    <property type="entry name" value="PanK"/>
    <property type="match status" value="1"/>
</dbReference>
<keyword evidence="8 14" id="KW-0808">Transferase</keyword>
<dbReference type="HAMAP" id="MF_00215">
    <property type="entry name" value="Pantothen_kinase_1"/>
    <property type="match status" value="1"/>
</dbReference>
<dbReference type="Gene3D" id="3.40.50.300">
    <property type="entry name" value="P-loop containing nucleotide triphosphate hydrolases"/>
    <property type="match status" value="1"/>
</dbReference>
<comment type="caution">
    <text evidence="17">The sequence shown here is derived from an EMBL/GenBank/DDBJ whole genome shotgun (WGS) entry which is preliminary data.</text>
</comment>
<keyword evidence="10 14" id="KW-0418">Kinase</keyword>
<dbReference type="PATRIC" id="fig|1423727.3.peg.1228"/>
<keyword evidence="18" id="KW-1185">Reference proteome</keyword>
<dbReference type="GO" id="GO:0004594">
    <property type="term" value="F:pantothenate kinase activity"/>
    <property type="evidence" value="ECO:0007669"/>
    <property type="project" value="UniProtKB-UniRule"/>
</dbReference>
<evidence type="ECO:0000313" key="18">
    <source>
        <dbReference type="Proteomes" id="UP000051672"/>
    </source>
</evidence>
<keyword evidence="12 14" id="KW-0173">Coenzyme A biosynthesis</keyword>
<evidence type="ECO:0000256" key="4">
    <source>
        <dbReference type="ARBA" id="ARBA00006087"/>
    </source>
</evidence>
<evidence type="ECO:0000256" key="12">
    <source>
        <dbReference type="ARBA" id="ARBA00022993"/>
    </source>
</evidence>
<dbReference type="RefSeq" id="WP_057894485.1">
    <property type="nucleotide sequence ID" value="NZ_AYZQ01000002.1"/>
</dbReference>
<dbReference type="PANTHER" id="PTHR10285">
    <property type="entry name" value="URIDINE KINASE"/>
    <property type="match status" value="1"/>
</dbReference>
<evidence type="ECO:0000256" key="10">
    <source>
        <dbReference type="ARBA" id="ARBA00022777"/>
    </source>
</evidence>
<dbReference type="OrthoDB" id="1550976at2"/>
<comment type="pathway">
    <text evidence="3 14 15">Cofactor biosynthesis; coenzyme A biosynthesis; CoA from (R)-pantothenate: step 1/5.</text>
</comment>
<dbReference type="EMBL" id="AYZQ01000002">
    <property type="protein sequence ID" value="KRM72224.1"/>
    <property type="molecule type" value="Genomic_DNA"/>
</dbReference>
<dbReference type="NCBIfam" id="TIGR00554">
    <property type="entry name" value="panK_bact"/>
    <property type="match status" value="1"/>
</dbReference>
<evidence type="ECO:0000259" key="16">
    <source>
        <dbReference type="Pfam" id="PF00485"/>
    </source>
</evidence>
<dbReference type="PIRSF" id="PIRSF000545">
    <property type="entry name" value="Pantothenate_kin"/>
    <property type="match status" value="1"/>
</dbReference>
<dbReference type="Proteomes" id="UP000051672">
    <property type="component" value="Unassembled WGS sequence"/>
</dbReference>
<evidence type="ECO:0000256" key="5">
    <source>
        <dbReference type="ARBA" id="ARBA00012102"/>
    </source>
</evidence>
<keyword evidence="9 14" id="KW-0547">Nucleotide-binding</keyword>
<accession>A0A0R2AYV6</accession>
<evidence type="ECO:0000256" key="7">
    <source>
        <dbReference type="ARBA" id="ARBA00022490"/>
    </source>
</evidence>
<dbReference type="Pfam" id="PF00485">
    <property type="entry name" value="PRK"/>
    <property type="match status" value="1"/>
</dbReference>
<evidence type="ECO:0000256" key="15">
    <source>
        <dbReference type="RuleBase" id="RU003530"/>
    </source>
</evidence>
<dbReference type="GO" id="GO:0015937">
    <property type="term" value="P:coenzyme A biosynthetic process"/>
    <property type="evidence" value="ECO:0007669"/>
    <property type="project" value="UniProtKB-UniRule"/>
</dbReference>
<dbReference type="AlphaFoldDB" id="A0A0R2AYV6"/>
<evidence type="ECO:0000256" key="1">
    <source>
        <dbReference type="ARBA" id="ARBA00001206"/>
    </source>
</evidence>
<evidence type="ECO:0000256" key="9">
    <source>
        <dbReference type="ARBA" id="ARBA00022741"/>
    </source>
</evidence>
<evidence type="ECO:0000256" key="6">
    <source>
        <dbReference type="ARBA" id="ARBA00015080"/>
    </source>
</evidence>
<dbReference type="InterPro" id="IPR027417">
    <property type="entry name" value="P-loop_NTPase"/>
</dbReference>
<evidence type="ECO:0000256" key="2">
    <source>
        <dbReference type="ARBA" id="ARBA00004496"/>
    </source>
</evidence>
<evidence type="ECO:0000256" key="8">
    <source>
        <dbReference type="ARBA" id="ARBA00022679"/>
    </source>
</evidence>
<dbReference type="SUPFAM" id="SSF52540">
    <property type="entry name" value="P-loop containing nucleoside triphosphate hydrolases"/>
    <property type="match status" value="1"/>
</dbReference>
<protein>
    <recommendedName>
        <fullName evidence="6 14">Pantothenate kinase</fullName>
        <ecNumber evidence="5 14">2.7.1.33</ecNumber>
    </recommendedName>
    <alternativeName>
        <fullName evidence="13 14">Pantothenic acid kinase</fullName>
    </alternativeName>
</protein>
<feature type="domain" description="Phosphoribulokinase/uridine kinase" evidence="16">
    <location>
        <begin position="85"/>
        <end position="233"/>
    </location>
</feature>
<keyword evidence="7 14" id="KW-0963">Cytoplasm</keyword>
<dbReference type="GO" id="GO:0005737">
    <property type="term" value="C:cytoplasm"/>
    <property type="evidence" value="ECO:0007669"/>
    <property type="project" value="UniProtKB-SubCell"/>
</dbReference>
<evidence type="ECO:0000256" key="14">
    <source>
        <dbReference type="HAMAP-Rule" id="MF_00215"/>
    </source>
</evidence>
<name>A0A0R2AYV6_9LACO</name>
<evidence type="ECO:0000313" key="17">
    <source>
        <dbReference type="EMBL" id="KRM72224.1"/>
    </source>
</evidence>
<keyword evidence="11 14" id="KW-0067">ATP-binding</keyword>
<dbReference type="STRING" id="1423727.FC34_GL001209"/>
<proteinExistence type="inferred from homology"/>
<evidence type="ECO:0000256" key="11">
    <source>
        <dbReference type="ARBA" id="ARBA00022840"/>
    </source>
</evidence>
<comment type="subcellular location">
    <subcellularLocation>
        <location evidence="2 14 15">Cytoplasm</location>
    </subcellularLocation>
</comment>
<gene>
    <name evidence="14" type="primary">coaA</name>
    <name evidence="17" type="ORF">FC34_GL001209</name>
</gene>
<dbReference type="UniPathway" id="UPA00241">
    <property type="reaction ID" value="UER00352"/>
</dbReference>
<dbReference type="GO" id="GO:0005524">
    <property type="term" value="F:ATP binding"/>
    <property type="evidence" value="ECO:0007669"/>
    <property type="project" value="UniProtKB-UniRule"/>
</dbReference>